<gene>
    <name evidence="2" type="ORF">J2804_005607</name>
</gene>
<reference evidence="2 3" key="1">
    <citation type="submission" date="2023-07" db="EMBL/GenBank/DDBJ databases">
        <title>Sorghum-associated microbial communities from plants grown in Nebraska, USA.</title>
        <authorList>
            <person name="Schachtman D."/>
        </authorList>
    </citation>
    <scope>NUCLEOTIDE SEQUENCE [LARGE SCALE GENOMIC DNA]</scope>
    <source>
        <strain evidence="2 3">DS1316</strain>
    </source>
</reference>
<name>A0ABU1LZQ4_9BURK</name>
<protein>
    <recommendedName>
        <fullName evidence="4">DUF2474 domain-containing protein</fullName>
    </recommendedName>
</protein>
<keyword evidence="1" id="KW-0472">Membrane</keyword>
<keyword evidence="1" id="KW-0812">Transmembrane</keyword>
<accession>A0ABU1LZQ4</accession>
<keyword evidence="1" id="KW-1133">Transmembrane helix</keyword>
<evidence type="ECO:0000256" key="1">
    <source>
        <dbReference type="SAM" id="Phobius"/>
    </source>
</evidence>
<evidence type="ECO:0008006" key="4">
    <source>
        <dbReference type="Google" id="ProtNLM"/>
    </source>
</evidence>
<evidence type="ECO:0000313" key="2">
    <source>
        <dbReference type="EMBL" id="MDR6412172.1"/>
    </source>
</evidence>
<dbReference type="RefSeq" id="WP_267906330.1">
    <property type="nucleotide sequence ID" value="NZ_JAVDRP010000016.1"/>
</dbReference>
<keyword evidence="3" id="KW-1185">Reference proteome</keyword>
<sequence length="41" mass="4840">MPDFFAKLIRWWLLAVCWVTFAGFALALLNSIGTFIYHRLH</sequence>
<feature type="transmembrane region" description="Helical" evidence="1">
    <location>
        <begin position="12"/>
        <end position="37"/>
    </location>
</feature>
<dbReference type="Proteomes" id="UP001264340">
    <property type="component" value="Unassembled WGS sequence"/>
</dbReference>
<organism evidence="2 3">
    <name type="scientific">Paraburkholderia terricola</name>
    <dbReference type="NCBI Taxonomy" id="169427"/>
    <lineage>
        <taxon>Bacteria</taxon>
        <taxon>Pseudomonadati</taxon>
        <taxon>Pseudomonadota</taxon>
        <taxon>Betaproteobacteria</taxon>
        <taxon>Burkholderiales</taxon>
        <taxon>Burkholderiaceae</taxon>
        <taxon>Paraburkholderia</taxon>
    </lineage>
</organism>
<comment type="caution">
    <text evidence="2">The sequence shown here is derived from an EMBL/GenBank/DDBJ whole genome shotgun (WGS) entry which is preliminary data.</text>
</comment>
<dbReference type="EMBL" id="JAVDRP010000016">
    <property type="protein sequence ID" value="MDR6412172.1"/>
    <property type="molecule type" value="Genomic_DNA"/>
</dbReference>
<evidence type="ECO:0000313" key="3">
    <source>
        <dbReference type="Proteomes" id="UP001264340"/>
    </source>
</evidence>
<proteinExistence type="predicted"/>